<sequence>MKDYEKNGILASFEKALPLIDDPRVNDRDFGMVYGALSISLESRISELKRGRIRSSGIEKELEQLASVINCFQSKINASKKEIMGRELMQAYKIFSAIH</sequence>
<comment type="caution">
    <text evidence="1">The sequence shown here is derived from an EMBL/GenBank/DDBJ whole genome shotgun (WGS) entry which is preliminary data.</text>
</comment>
<evidence type="ECO:0000313" key="1">
    <source>
        <dbReference type="EMBL" id="MFC6633628.1"/>
    </source>
</evidence>
<gene>
    <name evidence="1" type="ORF">ACFQBM_10065</name>
</gene>
<dbReference type="RefSeq" id="WP_193192806.1">
    <property type="nucleotide sequence ID" value="NZ_JACZFR010000035.1"/>
</dbReference>
<accession>A0ABW1YP22</accession>
<name>A0ABW1YP22_9GAMM</name>
<reference evidence="2" key="1">
    <citation type="journal article" date="2019" name="Int. J. Syst. Evol. Microbiol.">
        <title>The Global Catalogue of Microorganisms (GCM) 10K type strain sequencing project: providing services to taxonomists for standard genome sequencing and annotation.</title>
        <authorList>
            <consortium name="The Broad Institute Genomics Platform"/>
            <consortium name="The Broad Institute Genome Sequencing Center for Infectious Disease"/>
            <person name="Wu L."/>
            <person name="Ma J."/>
        </authorList>
    </citation>
    <scope>NUCLEOTIDE SEQUENCE [LARGE SCALE GENOMIC DNA]</scope>
    <source>
        <strain evidence="2">CGMCC 1.13718</strain>
    </source>
</reference>
<keyword evidence="2" id="KW-1185">Reference proteome</keyword>
<dbReference type="Proteomes" id="UP001596425">
    <property type="component" value="Unassembled WGS sequence"/>
</dbReference>
<protein>
    <submittedName>
        <fullName evidence="1">Uncharacterized protein</fullName>
    </submittedName>
</protein>
<organism evidence="1 2">
    <name type="scientific">Microbulbifer taiwanensis</name>
    <dbReference type="NCBI Taxonomy" id="986746"/>
    <lineage>
        <taxon>Bacteria</taxon>
        <taxon>Pseudomonadati</taxon>
        <taxon>Pseudomonadota</taxon>
        <taxon>Gammaproteobacteria</taxon>
        <taxon>Cellvibrionales</taxon>
        <taxon>Microbulbiferaceae</taxon>
        <taxon>Microbulbifer</taxon>
    </lineage>
</organism>
<dbReference type="EMBL" id="JBHSVR010000001">
    <property type="protein sequence ID" value="MFC6633628.1"/>
    <property type="molecule type" value="Genomic_DNA"/>
</dbReference>
<evidence type="ECO:0000313" key="2">
    <source>
        <dbReference type="Proteomes" id="UP001596425"/>
    </source>
</evidence>
<proteinExistence type="predicted"/>